<keyword evidence="1" id="KW-0472">Membrane</keyword>
<organism evidence="2 3">
    <name type="scientific">Paragonimus westermani</name>
    <dbReference type="NCBI Taxonomy" id="34504"/>
    <lineage>
        <taxon>Eukaryota</taxon>
        <taxon>Metazoa</taxon>
        <taxon>Spiralia</taxon>
        <taxon>Lophotrochozoa</taxon>
        <taxon>Platyhelminthes</taxon>
        <taxon>Trematoda</taxon>
        <taxon>Digenea</taxon>
        <taxon>Plagiorchiida</taxon>
        <taxon>Troglotremata</taxon>
        <taxon>Troglotrematidae</taxon>
        <taxon>Paragonimus</taxon>
    </lineage>
</organism>
<evidence type="ECO:0000313" key="2">
    <source>
        <dbReference type="EMBL" id="KAF8569281.1"/>
    </source>
</evidence>
<name>A0A8T0DRI7_9TREM</name>
<keyword evidence="1" id="KW-0812">Transmembrane</keyword>
<protein>
    <submittedName>
        <fullName evidence="2">Uncharacterized protein</fullName>
    </submittedName>
</protein>
<evidence type="ECO:0000256" key="1">
    <source>
        <dbReference type="SAM" id="Phobius"/>
    </source>
</evidence>
<reference evidence="2 3" key="1">
    <citation type="submission" date="2019-07" db="EMBL/GenBank/DDBJ databases">
        <title>Annotation for the trematode Paragonimus westermani.</title>
        <authorList>
            <person name="Choi Y.-J."/>
        </authorList>
    </citation>
    <scope>NUCLEOTIDE SEQUENCE [LARGE SCALE GENOMIC DNA]</scope>
    <source>
        <strain evidence="2">180907_Pwestermani</strain>
    </source>
</reference>
<comment type="caution">
    <text evidence="2">The sequence shown here is derived from an EMBL/GenBank/DDBJ whole genome shotgun (WGS) entry which is preliminary data.</text>
</comment>
<accession>A0A8T0DRI7</accession>
<feature type="transmembrane region" description="Helical" evidence="1">
    <location>
        <begin position="75"/>
        <end position="97"/>
    </location>
</feature>
<sequence>MILVFSQKMVLITHNQKRNRALSLADLCLNHVASARANCIALQTSYSPSTRVFKTHPQLWSPAIHIQRKMRAVPVIISLLILFDSSLGEFCLMLHIVDR</sequence>
<proteinExistence type="predicted"/>
<keyword evidence="3" id="KW-1185">Reference proteome</keyword>
<dbReference type="AlphaFoldDB" id="A0A8T0DRI7"/>
<gene>
    <name evidence="2" type="ORF">P879_07846</name>
</gene>
<dbReference type="Proteomes" id="UP000699462">
    <property type="component" value="Unassembled WGS sequence"/>
</dbReference>
<dbReference type="EMBL" id="JTDF01002006">
    <property type="protein sequence ID" value="KAF8569281.1"/>
    <property type="molecule type" value="Genomic_DNA"/>
</dbReference>
<evidence type="ECO:0000313" key="3">
    <source>
        <dbReference type="Proteomes" id="UP000699462"/>
    </source>
</evidence>
<keyword evidence="1" id="KW-1133">Transmembrane helix</keyword>